<dbReference type="InterPro" id="IPR032710">
    <property type="entry name" value="NTF2-like_dom_sf"/>
</dbReference>
<dbReference type="InterPro" id="IPR037401">
    <property type="entry name" value="SnoaL-like"/>
</dbReference>
<dbReference type="SUPFAM" id="SSF54427">
    <property type="entry name" value="NTF2-like"/>
    <property type="match status" value="1"/>
</dbReference>
<dbReference type="Proteomes" id="UP000887578">
    <property type="component" value="Unplaced"/>
</dbReference>
<reference evidence="3" key="1">
    <citation type="submission" date="2022-11" db="UniProtKB">
        <authorList>
            <consortium name="WormBaseParasite"/>
        </authorList>
    </citation>
    <scope>IDENTIFICATION</scope>
</reference>
<dbReference type="AlphaFoldDB" id="A0A914P110"/>
<accession>A0A914P110</accession>
<evidence type="ECO:0000313" key="3">
    <source>
        <dbReference type="WBParaSite" id="PDA_v2.g11450.t1"/>
    </source>
</evidence>
<feature type="domain" description="SnoaL-like" evidence="1">
    <location>
        <begin position="16"/>
        <end position="91"/>
    </location>
</feature>
<evidence type="ECO:0000313" key="2">
    <source>
        <dbReference type="Proteomes" id="UP000887578"/>
    </source>
</evidence>
<protein>
    <submittedName>
        <fullName evidence="3">DUF4440 domain-containing protein</fullName>
    </submittedName>
</protein>
<organism evidence="2 3">
    <name type="scientific">Panagrolaimus davidi</name>
    <dbReference type="NCBI Taxonomy" id="227884"/>
    <lineage>
        <taxon>Eukaryota</taxon>
        <taxon>Metazoa</taxon>
        <taxon>Ecdysozoa</taxon>
        <taxon>Nematoda</taxon>
        <taxon>Chromadorea</taxon>
        <taxon>Rhabditida</taxon>
        <taxon>Tylenchina</taxon>
        <taxon>Panagrolaimomorpha</taxon>
        <taxon>Panagrolaimoidea</taxon>
        <taxon>Panagrolaimidae</taxon>
        <taxon>Panagrolaimus</taxon>
    </lineage>
</organism>
<proteinExistence type="predicted"/>
<dbReference type="WBParaSite" id="PDA_v2.g11450.t1">
    <property type="protein sequence ID" value="PDA_v2.g11450.t1"/>
    <property type="gene ID" value="PDA_v2.g11450"/>
</dbReference>
<name>A0A914P110_9BILA</name>
<evidence type="ECO:0000259" key="1">
    <source>
        <dbReference type="Pfam" id="PF12680"/>
    </source>
</evidence>
<dbReference type="Pfam" id="PF12680">
    <property type="entry name" value="SnoaL_2"/>
    <property type="match status" value="1"/>
</dbReference>
<dbReference type="Gene3D" id="3.10.450.50">
    <property type="match status" value="1"/>
</dbReference>
<keyword evidence="2" id="KW-1185">Reference proteome</keyword>
<sequence>MSQGIEKTINDLQKTFQEYWNNEKLDKLMTLYHPDAVLVGKGQWAVYGRDGIQEKFKSFFADGPLKLTVHPETTVATEDGNYAIQKGQVEFDSAPGKLAPYEQLFKKDSNGHFLIYHDEFEP</sequence>